<accession>A0AAV9AEZ5</accession>
<evidence type="ECO:0000259" key="2">
    <source>
        <dbReference type="Pfam" id="PF01217"/>
    </source>
</evidence>
<dbReference type="InterPro" id="IPR022775">
    <property type="entry name" value="AP_mu_sigma_su"/>
</dbReference>
<name>A0AAV9AEZ5_ACOGR</name>
<evidence type="ECO:0000313" key="3">
    <source>
        <dbReference type="EMBL" id="KAK1262733.1"/>
    </source>
</evidence>
<dbReference type="Gene3D" id="3.30.450.60">
    <property type="match status" value="1"/>
</dbReference>
<evidence type="ECO:0000256" key="1">
    <source>
        <dbReference type="SAM" id="MobiDB-lite"/>
    </source>
</evidence>
<feature type="compositionally biased region" description="Polar residues" evidence="1">
    <location>
        <begin position="48"/>
        <end position="64"/>
    </location>
</feature>
<feature type="compositionally biased region" description="Basic and acidic residues" evidence="1">
    <location>
        <begin position="115"/>
        <end position="125"/>
    </location>
</feature>
<sequence length="159" mass="18957">MLSQIPFILLQNRQGKTRLAKYYVPFEESEKHKVEFETKYCSPSVTSMRASNNLTRPNNNSTVSFERDRQRNREIKERGVKRENREREGRLEDDTEEEDELKKKMKTWSLWSRSEPGRRRSKETTRSLWAEEEEEQAGTGFKKSNRSNISWKCSCIETL</sequence>
<reference evidence="3" key="1">
    <citation type="journal article" date="2023" name="Nat. Commun.">
        <title>Diploid and tetraploid genomes of Acorus and the evolution of monocots.</title>
        <authorList>
            <person name="Ma L."/>
            <person name="Liu K.W."/>
            <person name="Li Z."/>
            <person name="Hsiao Y.Y."/>
            <person name="Qi Y."/>
            <person name="Fu T."/>
            <person name="Tang G.D."/>
            <person name="Zhang D."/>
            <person name="Sun W.H."/>
            <person name="Liu D.K."/>
            <person name="Li Y."/>
            <person name="Chen G.Z."/>
            <person name="Liu X.D."/>
            <person name="Liao X.Y."/>
            <person name="Jiang Y.T."/>
            <person name="Yu X."/>
            <person name="Hao Y."/>
            <person name="Huang J."/>
            <person name="Zhao X.W."/>
            <person name="Ke S."/>
            <person name="Chen Y.Y."/>
            <person name="Wu W.L."/>
            <person name="Hsu J.L."/>
            <person name="Lin Y.F."/>
            <person name="Huang M.D."/>
            <person name="Li C.Y."/>
            <person name="Huang L."/>
            <person name="Wang Z.W."/>
            <person name="Zhao X."/>
            <person name="Zhong W.Y."/>
            <person name="Peng D.H."/>
            <person name="Ahmad S."/>
            <person name="Lan S."/>
            <person name="Zhang J.S."/>
            <person name="Tsai W.C."/>
            <person name="Van de Peer Y."/>
            <person name="Liu Z.J."/>
        </authorList>
    </citation>
    <scope>NUCLEOTIDE SEQUENCE</scope>
    <source>
        <strain evidence="3">SCP</strain>
    </source>
</reference>
<dbReference type="Pfam" id="PF01217">
    <property type="entry name" value="Clat_adaptor_s"/>
    <property type="match status" value="1"/>
</dbReference>
<feature type="region of interest" description="Disordered" evidence="1">
    <location>
        <begin position="48"/>
        <end position="146"/>
    </location>
</feature>
<evidence type="ECO:0000313" key="4">
    <source>
        <dbReference type="Proteomes" id="UP001179952"/>
    </source>
</evidence>
<keyword evidence="4" id="KW-1185">Reference proteome</keyword>
<dbReference type="AlphaFoldDB" id="A0AAV9AEZ5"/>
<comment type="caution">
    <text evidence="3">The sequence shown here is derived from an EMBL/GenBank/DDBJ whole genome shotgun (WGS) entry which is preliminary data.</text>
</comment>
<dbReference type="EMBL" id="JAUJYN010000010">
    <property type="protein sequence ID" value="KAK1262733.1"/>
    <property type="molecule type" value="Genomic_DNA"/>
</dbReference>
<reference evidence="3" key="2">
    <citation type="submission" date="2023-06" db="EMBL/GenBank/DDBJ databases">
        <authorList>
            <person name="Ma L."/>
            <person name="Liu K.-W."/>
            <person name="Li Z."/>
            <person name="Hsiao Y.-Y."/>
            <person name="Qi Y."/>
            <person name="Fu T."/>
            <person name="Tang G."/>
            <person name="Zhang D."/>
            <person name="Sun W.-H."/>
            <person name="Liu D.-K."/>
            <person name="Li Y."/>
            <person name="Chen G.-Z."/>
            <person name="Liu X.-D."/>
            <person name="Liao X.-Y."/>
            <person name="Jiang Y.-T."/>
            <person name="Yu X."/>
            <person name="Hao Y."/>
            <person name="Huang J."/>
            <person name="Zhao X.-W."/>
            <person name="Ke S."/>
            <person name="Chen Y.-Y."/>
            <person name="Wu W.-L."/>
            <person name="Hsu J.-L."/>
            <person name="Lin Y.-F."/>
            <person name="Huang M.-D."/>
            <person name="Li C.-Y."/>
            <person name="Huang L."/>
            <person name="Wang Z.-W."/>
            <person name="Zhao X."/>
            <person name="Zhong W.-Y."/>
            <person name="Peng D.-H."/>
            <person name="Ahmad S."/>
            <person name="Lan S."/>
            <person name="Zhang J.-S."/>
            <person name="Tsai W.-C."/>
            <person name="Van De Peer Y."/>
            <person name="Liu Z.-J."/>
        </authorList>
    </citation>
    <scope>NUCLEOTIDE SEQUENCE</scope>
    <source>
        <strain evidence="3">SCP</strain>
        <tissue evidence="3">Leaves</tissue>
    </source>
</reference>
<feature type="compositionally biased region" description="Basic and acidic residues" evidence="1">
    <location>
        <begin position="65"/>
        <end position="92"/>
    </location>
</feature>
<gene>
    <name evidence="3" type="ORF">QJS04_geneDACA000985</name>
</gene>
<feature type="domain" description="AP complex mu/sigma subunit" evidence="2">
    <location>
        <begin position="5"/>
        <end position="40"/>
    </location>
</feature>
<protein>
    <submittedName>
        <fullName evidence="3">AP-2 complex subunit sigma</fullName>
    </submittedName>
</protein>
<organism evidence="3 4">
    <name type="scientific">Acorus gramineus</name>
    <name type="common">Dwarf sweet flag</name>
    <dbReference type="NCBI Taxonomy" id="55184"/>
    <lineage>
        <taxon>Eukaryota</taxon>
        <taxon>Viridiplantae</taxon>
        <taxon>Streptophyta</taxon>
        <taxon>Embryophyta</taxon>
        <taxon>Tracheophyta</taxon>
        <taxon>Spermatophyta</taxon>
        <taxon>Magnoliopsida</taxon>
        <taxon>Liliopsida</taxon>
        <taxon>Acoraceae</taxon>
        <taxon>Acorus</taxon>
    </lineage>
</organism>
<dbReference type="Proteomes" id="UP001179952">
    <property type="component" value="Unassembled WGS sequence"/>
</dbReference>
<proteinExistence type="predicted"/>